<keyword evidence="2" id="KW-1185">Reference proteome</keyword>
<proteinExistence type="predicted"/>
<evidence type="ECO:0000313" key="1">
    <source>
        <dbReference type="EMBL" id="MBB3187870.1"/>
    </source>
</evidence>
<gene>
    <name evidence="1" type="ORF">FHX64_002068</name>
</gene>
<dbReference type="PANTHER" id="PTHR32305:SF15">
    <property type="entry name" value="PROTEIN RHSA-RELATED"/>
    <property type="match status" value="1"/>
</dbReference>
<evidence type="ECO:0000313" key="2">
    <source>
        <dbReference type="Proteomes" id="UP000544222"/>
    </source>
</evidence>
<name>A0A7W5DRS6_9PORP</name>
<protein>
    <submittedName>
        <fullName evidence="1">RHS repeat-associated protein</fullName>
    </submittedName>
</protein>
<dbReference type="NCBIfam" id="TIGR03696">
    <property type="entry name" value="Rhs_assc_core"/>
    <property type="match status" value="1"/>
</dbReference>
<dbReference type="Gene3D" id="2.180.10.10">
    <property type="entry name" value="RHS repeat-associated core"/>
    <property type="match status" value="1"/>
</dbReference>
<reference evidence="1 2" key="1">
    <citation type="submission" date="2020-08" db="EMBL/GenBank/DDBJ databases">
        <title>Genomic Encyclopedia of Type Strains, Phase IV (KMG-IV): sequencing the most valuable type-strain genomes for metagenomic binning, comparative biology and taxonomic classification.</title>
        <authorList>
            <person name="Goeker M."/>
        </authorList>
    </citation>
    <scope>NUCLEOTIDE SEQUENCE [LARGE SCALE GENOMIC DNA]</scope>
    <source>
        <strain evidence="1 2">DSM 27471</strain>
    </source>
</reference>
<dbReference type="Proteomes" id="UP000544222">
    <property type="component" value="Unassembled WGS sequence"/>
</dbReference>
<dbReference type="InterPro" id="IPR050708">
    <property type="entry name" value="T6SS_VgrG/RHS"/>
</dbReference>
<dbReference type="EMBL" id="JACHYB010000002">
    <property type="protein sequence ID" value="MBB3187870.1"/>
    <property type="molecule type" value="Genomic_DNA"/>
</dbReference>
<comment type="caution">
    <text evidence="1">The sequence shown here is derived from an EMBL/GenBank/DDBJ whole genome shotgun (WGS) entry which is preliminary data.</text>
</comment>
<accession>A0A7W5DRS6</accession>
<dbReference type="InterPro" id="IPR022385">
    <property type="entry name" value="Rhs_assc_core"/>
</dbReference>
<organism evidence="1 2">
    <name type="scientific">Microbacter margulisiae</name>
    <dbReference type="NCBI Taxonomy" id="1350067"/>
    <lineage>
        <taxon>Bacteria</taxon>
        <taxon>Pseudomonadati</taxon>
        <taxon>Bacteroidota</taxon>
        <taxon>Bacteroidia</taxon>
        <taxon>Bacteroidales</taxon>
        <taxon>Porphyromonadaceae</taxon>
        <taxon>Microbacter</taxon>
    </lineage>
</organism>
<sequence>MKEILTPEGYWQNGVYYYYLKDHLGSNREVLNQTRQVVEYSDYYPSGMRFGESVVNGGNVQPYRHTGMEMQGMHGLNWIDNEARMRSVNVPEFTTMDPLCEKYYNMSPYAYVGDNLINAIDPLGMDSCTYNSKDNTYTSTTRGTMQEVEVTAPALYKQTLMYFVFGELAFGNRRYLDNRINPHIYTPQELNRGANMEMRAGLTILGGAGTIEGFATEFATSKIGWMAFKAIADAFGQFGGAYIAKRNAKEALNDVNLLGSVLTGLGVNPFNTALLSGALSYNPNTGFQSTFTGDKSNSAYFTNLAIGLSFGYGTEFMTNTAAFKTFTIGIYMRTAGSINPSIGTGVTNSLIAAPTAASAAGESSLENK</sequence>
<dbReference type="AlphaFoldDB" id="A0A7W5DRS6"/>
<dbReference type="PANTHER" id="PTHR32305">
    <property type="match status" value="1"/>
</dbReference>
<dbReference type="RefSeq" id="WP_183413685.1">
    <property type="nucleotide sequence ID" value="NZ_JACHYB010000002.1"/>
</dbReference>